<dbReference type="SUPFAM" id="SSF53098">
    <property type="entry name" value="Ribonuclease H-like"/>
    <property type="match status" value="1"/>
</dbReference>
<evidence type="ECO:0000313" key="2">
    <source>
        <dbReference type="Proteomes" id="UP000035489"/>
    </source>
</evidence>
<dbReference type="GO" id="GO:0003676">
    <property type="term" value="F:nucleic acid binding"/>
    <property type="evidence" value="ECO:0007669"/>
    <property type="project" value="InterPro"/>
</dbReference>
<dbReference type="OrthoDB" id="5705783at2"/>
<dbReference type="AlphaFoldDB" id="A0A0H1RA73"/>
<evidence type="ECO:0000313" key="1">
    <source>
        <dbReference type="EMBL" id="KLK91761.1"/>
    </source>
</evidence>
<comment type="caution">
    <text evidence="1">The sequence shown here is derived from an EMBL/GenBank/DDBJ whole genome shotgun (WGS) entry which is preliminary data.</text>
</comment>
<dbReference type="STRING" id="1225564.AA309_17950"/>
<dbReference type="RefSeq" id="WP_047190392.1">
    <property type="nucleotide sequence ID" value="NZ_LCYG01000045.1"/>
</dbReference>
<keyword evidence="2" id="KW-1185">Reference proteome</keyword>
<dbReference type="PATRIC" id="fig|1225564.3.peg.4724"/>
<accession>A0A0H1RA73</accession>
<name>A0A0H1RA73_9HYPH</name>
<dbReference type="Proteomes" id="UP000035489">
    <property type="component" value="Unassembled WGS sequence"/>
</dbReference>
<dbReference type="EMBL" id="LCYG01000045">
    <property type="protein sequence ID" value="KLK91761.1"/>
    <property type="molecule type" value="Genomic_DNA"/>
</dbReference>
<proteinExistence type="predicted"/>
<organism evidence="1 2">
    <name type="scientific">Microvirga vignae</name>
    <dbReference type="NCBI Taxonomy" id="1225564"/>
    <lineage>
        <taxon>Bacteria</taxon>
        <taxon>Pseudomonadati</taxon>
        <taxon>Pseudomonadota</taxon>
        <taxon>Alphaproteobacteria</taxon>
        <taxon>Hyphomicrobiales</taxon>
        <taxon>Methylobacteriaceae</taxon>
        <taxon>Microvirga</taxon>
    </lineage>
</organism>
<dbReference type="Gene3D" id="3.30.420.10">
    <property type="entry name" value="Ribonuclease H-like superfamily/Ribonuclease H"/>
    <property type="match status" value="1"/>
</dbReference>
<sequence>MSDKADIVFLDFEASSLGKEGYPIEVAWVFASGGEETHLIKPAPSWTDWSAESEATHHLTRERLMSEGEAHDKVAKRMLDVLSGHALYATAPSWDGQWLSRLLRGAGLPRHALRLQDTDVAHESAICRILQEAGVSESECADLAKEILAQARRKDEADGEPVHRALADAKRELRVWRDVQRRAEECAKSLMPRT</sequence>
<dbReference type="InterPro" id="IPR036397">
    <property type="entry name" value="RNaseH_sf"/>
</dbReference>
<gene>
    <name evidence="1" type="ORF">AA309_17950</name>
</gene>
<dbReference type="InterPro" id="IPR012337">
    <property type="entry name" value="RNaseH-like_sf"/>
</dbReference>
<protein>
    <submittedName>
        <fullName evidence="1">Transcriptional regulator</fullName>
    </submittedName>
</protein>
<reference evidence="1 2" key="1">
    <citation type="submission" date="2015-05" db="EMBL/GenBank/DDBJ databases">
        <title>Draft genome sequence of Microvirga vignae strain BR3299, a novel nitrogen fixing bacteria isolated from Brazil semi-aired region.</title>
        <authorList>
            <person name="Zilli J.E."/>
            <person name="Passos S.R."/>
            <person name="Leite J."/>
            <person name="Baldani J.I."/>
            <person name="Xavier G.R."/>
            <person name="Rumjaneck N.G."/>
            <person name="Simoes-Araujo J.L."/>
        </authorList>
    </citation>
    <scope>NUCLEOTIDE SEQUENCE [LARGE SCALE GENOMIC DNA]</scope>
    <source>
        <strain evidence="1 2">BR3299</strain>
    </source>
</reference>